<evidence type="ECO:0000313" key="2">
    <source>
        <dbReference type="EMBL" id="WDE98823.1"/>
    </source>
</evidence>
<sequence length="46" mass="5059">MNTKSKWQPPSIRAINIKLTAGGKKAKDHEDAPGKNGKQGKHYLQS</sequence>
<accession>A0ABY7VX72</accession>
<dbReference type="Proteomes" id="UP001214250">
    <property type="component" value="Chromosome 2"/>
</dbReference>
<dbReference type="RefSeq" id="WP_274153692.1">
    <property type="nucleotide sequence ID" value="NZ_CP117812.1"/>
</dbReference>
<gene>
    <name evidence="2" type="ORF">PQO03_13365</name>
</gene>
<proteinExistence type="predicted"/>
<evidence type="ECO:0000256" key="1">
    <source>
        <dbReference type="SAM" id="MobiDB-lite"/>
    </source>
</evidence>
<organism evidence="2 3">
    <name type="scientific">Lentisphaera profundi</name>
    <dbReference type="NCBI Taxonomy" id="1658616"/>
    <lineage>
        <taxon>Bacteria</taxon>
        <taxon>Pseudomonadati</taxon>
        <taxon>Lentisphaerota</taxon>
        <taxon>Lentisphaeria</taxon>
        <taxon>Lentisphaerales</taxon>
        <taxon>Lentisphaeraceae</taxon>
        <taxon>Lentisphaera</taxon>
    </lineage>
</organism>
<protein>
    <submittedName>
        <fullName evidence="2">Uncharacterized protein</fullName>
    </submittedName>
</protein>
<dbReference type="EMBL" id="CP117812">
    <property type="protein sequence ID" value="WDE98823.1"/>
    <property type="molecule type" value="Genomic_DNA"/>
</dbReference>
<name>A0ABY7VX72_9BACT</name>
<feature type="region of interest" description="Disordered" evidence="1">
    <location>
        <begin position="1"/>
        <end position="46"/>
    </location>
</feature>
<reference evidence="2 3" key="1">
    <citation type="submission" date="2023-02" db="EMBL/GenBank/DDBJ databases">
        <title>Genome sequence of Lentisphaera profundi SAORIC-696.</title>
        <authorList>
            <person name="Kim e."/>
            <person name="Cho J.-C."/>
            <person name="Choi A."/>
            <person name="Kang I."/>
        </authorList>
    </citation>
    <scope>NUCLEOTIDE SEQUENCE [LARGE SCALE GENOMIC DNA]</scope>
    <source>
        <strain evidence="2 3">SAORIC-696</strain>
    </source>
</reference>
<keyword evidence="3" id="KW-1185">Reference proteome</keyword>
<evidence type="ECO:0000313" key="3">
    <source>
        <dbReference type="Proteomes" id="UP001214250"/>
    </source>
</evidence>